<evidence type="ECO:0000256" key="5">
    <source>
        <dbReference type="ARBA" id="ARBA00022989"/>
    </source>
</evidence>
<protein>
    <submittedName>
        <fullName evidence="9">Quaternary ammonium compound-resistance protein SugE</fullName>
    </submittedName>
</protein>
<keyword evidence="4 7" id="KW-0812">Transmembrane</keyword>
<dbReference type="FunFam" id="1.10.3730.20:FF:000001">
    <property type="entry name" value="Quaternary ammonium compound resistance transporter SugE"/>
    <property type="match status" value="1"/>
</dbReference>
<dbReference type="STRING" id="545619.SAMN04489860_2523"/>
<dbReference type="GO" id="GO:0005886">
    <property type="term" value="C:plasma membrane"/>
    <property type="evidence" value="ECO:0007669"/>
    <property type="project" value="UniProtKB-SubCell"/>
</dbReference>
<sequence>MAWIVLVLSGLLETGWALSLKASDGLSRLWPTVGFVVMLAASMAGLSYALKTLPVGTAYAVWVGIGAVGTALLGIAWFGEPVSVLKIVSLVLIVAGVVGFNISGGSH</sequence>
<evidence type="ECO:0000256" key="7">
    <source>
        <dbReference type="RuleBase" id="RU003942"/>
    </source>
</evidence>
<keyword evidence="3" id="KW-1003">Cell membrane</keyword>
<dbReference type="OrthoDB" id="21828at2"/>
<evidence type="ECO:0000256" key="2">
    <source>
        <dbReference type="ARBA" id="ARBA00022448"/>
    </source>
</evidence>
<comment type="subcellular location">
    <subcellularLocation>
        <location evidence="1 7">Cell membrane</location>
        <topology evidence="1 7">Multi-pass membrane protein</topology>
    </subcellularLocation>
</comment>
<organism evidence="9 10">
    <name type="scientific">Paraoerskovia marina</name>
    <dbReference type="NCBI Taxonomy" id="545619"/>
    <lineage>
        <taxon>Bacteria</taxon>
        <taxon>Bacillati</taxon>
        <taxon>Actinomycetota</taxon>
        <taxon>Actinomycetes</taxon>
        <taxon>Micrococcales</taxon>
        <taxon>Cellulomonadaceae</taxon>
        <taxon>Paraoerskovia</taxon>
    </lineage>
</organism>
<feature type="transmembrane region" description="Helical" evidence="8">
    <location>
        <begin position="33"/>
        <end position="50"/>
    </location>
</feature>
<keyword evidence="5 8" id="KW-1133">Transmembrane helix</keyword>
<dbReference type="Pfam" id="PF00893">
    <property type="entry name" value="Multi_Drug_Res"/>
    <property type="match status" value="1"/>
</dbReference>
<gene>
    <name evidence="9" type="ORF">SAMN04489860_2523</name>
</gene>
<dbReference type="SUPFAM" id="SSF103481">
    <property type="entry name" value="Multidrug resistance efflux transporter EmrE"/>
    <property type="match status" value="1"/>
</dbReference>
<evidence type="ECO:0000256" key="1">
    <source>
        <dbReference type="ARBA" id="ARBA00004651"/>
    </source>
</evidence>
<keyword evidence="6 8" id="KW-0472">Membrane</keyword>
<dbReference type="Gene3D" id="1.10.3730.20">
    <property type="match status" value="1"/>
</dbReference>
<evidence type="ECO:0000313" key="9">
    <source>
        <dbReference type="EMBL" id="SDS84796.1"/>
    </source>
</evidence>
<dbReference type="EMBL" id="LT629776">
    <property type="protein sequence ID" value="SDS84796.1"/>
    <property type="molecule type" value="Genomic_DNA"/>
</dbReference>
<keyword evidence="2" id="KW-0813">Transport</keyword>
<feature type="transmembrane region" description="Helical" evidence="8">
    <location>
        <begin position="84"/>
        <end position="102"/>
    </location>
</feature>
<dbReference type="RefSeq" id="WP_083372706.1">
    <property type="nucleotide sequence ID" value="NZ_LT629776.1"/>
</dbReference>
<evidence type="ECO:0000313" key="10">
    <source>
        <dbReference type="Proteomes" id="UP000185663"/>
    </source>
</evidence>
<comment type="similarity">
    <text evidence="7">Belongs to the drug/metabolite transporter (DMT) superfamily. Small multidrug resistance (SMR) (TC 2.A.7.1) family.</text>
</comment>
<dbReference type="GO" id="GO:0022857">
    <property type="term" value="F:transmembrane transporter activity"/>
    <property type="evidence" value="ECO:0007669"/>
    <property type="project" value="InterPro"/>
</dbReference>
<proteinExistence type="inferred from homology"/>
<evidence type="ECO:0000256" key="3">
    <source>
        <dbReference type="ARBA" id="ARBA00022475"/>
    </source>
</evidence>
<name>A0A1H1VKK3_9CELL</name>
<dbReference type="eggNOG" id="COG2076">
    <property type="taxonomic scope" value="Bacteria"/>
</dbReference>
<dbReference type="InterPro" id="IPR045324">
    <property type="entry name" value="Small_multidrug_res"/>
</dbReference>
<reference evidence="10" key="1">
    <citation type="submission" date="2016-10" db="EMBL/GenBank/DDBJ databases">
        <authorList>
            <person name="Varghese N."/>
            <person name="Submissions S."/>
        </authorList>
    </citation>
    <scope>NUCLEOTIDE SEQUENCE [LARGE SCALE GENOMIC DNA]</scope>
    <source>
        <strain evidence="10">DSM 22126</strain>
    </source>
</reference>
<dbReference type="PANTHER" id="PTHR30561:SF0">
    <property type="entry name" value="GUANIDINIUM EXPORTER"/>
    <property type="match status" value="1"/>
</dbReference>
<feature type="transmembrane region" description="Helical" evidence="8">
    <location>
        <begin position="57"/>
        <end position="78"/>
    </location>
</feature>
<keyword evidence="10" id="KW-1185">Reference proteome</keyword>
<evidence type="ECO:0000256" key="8">
    <source>
        <dbReference type="SAM" id="Phobius"/>
    </source>
</evidence>
<dbReference type="Proteomes" id="UP000185663">
    <property type="component" value="Chromosome I"/>
</dbReference>
<dbReference type="PANTHER" id="PTHR30561">
    <property type="entry name" value="SMR FAMILY PROTON-DEPENDENT DRUG EFFLUX TRANSPORTER SUGE"/>
    <property type="match status" value="1"/>
</dbReference>
<dbReference type="InterPro" id="IPR000390">
    <property type="entry name" value="Small_drug/metabolite_transptr"/>
</dbReference>
<evidence type="ECO:0000256" key="4">
    <source>
        <dbReference type="ARBA" id="ARBA00022692"/>
    </source>
</evidence>
<dbReference type="InterPro" id="IPR037185">
    <property type="entry name" value="EmrE-like"/>
</dbReference>
<dbReference type="AlphaFoldDB" id="A0A1H1VKK3"/>
<evidence type="ECO:0000256" key="6">
    <source>
        <dbReference type="ARBA" id="ARBA00023136"/>
    </source>
</evidence>
<accession>A0A1H1VKK3</accession>